<protein>
    <submittedName>
        <fullName evidence="2">Cadherin-like beta sandwich domain-containing protein</fullName>
    </submittedName>
</protein>
<sequence>MIDPPLRSRTFRLWLFTIHLLAVLVHVQPAMAASADYALLTRLVPSTGTLSPAFSSHNFQYGMALPAGASAISLTATTADKNDTITVNGTPVDAGTPSGAIPVQAGVNTIQINTRHGSTTRSYRITALVPPAQPASLEALTDPSVFPGVGSDPANFTLVGNQLFFTATSATHGTELWKCDGTTAGTVRVRDINPGTASSNPAYLRAMGGRLYFSADDGTGGIELWKSDGTTEGTVRVRDINPGAGSSEPSDLVVMGDNLFFQASDTPYRGELWKSDGTEAGTVLLMNLNSGPVWNDPNDFTAVGDTLYFRASTHMSGTELWKSDGTTESTVQVREINPENNPSDPAHLTDVRGTLYFTASDGTHGHELWKSDGTEAGTMMVSDIFPGPGSSAPTALTEAGGILYFTASDGMHGHELWKSDGTAGGTVMVSDLAEGTGGSTPANLKWVGTRLYFVATTEDTGAQLFVYDTAGLPTVRGQQVLSITSTSGIFGGEVTSIGNSEITARGIVFSPADINADPRLGGNEVALGTSAGSLGTFELQNGNLTAGTVYAYRAYATNVNGTAYSALGAFATLSGLTPTEYWRDTYFGNLKNTGTAADLADPDHDGVVNLLERAFRLHPLIPGSSALVPGNGTTGLPSITLAEGPQGHVLTIEYVRLKASGSSGPTYTPQFCTDLNGPWQNHSGDEIVQSIDADWERVTVRAPATEDTPRFARVRVVAVP</sequence>
<dbReference type="NCBIfam" id="TIGR04534">
    <property type="entry name" value="ELWxxDGT_rpt"/>
    <property type="match status" value="4"/>
</dbReference>
<feature type="domain" description="Cadherin-like beta-sandwich-like" evidence="1">
    <location>
        <begin position="50"/>
        <end position="126"/>
    </location>
</feature>
<dbReference type="SUPFAM" id="SSF75011">
    <property type="entry name" value="3-carboxy-cis,cis-mucoante lactonizing enzyme"/>
    <property type="match status" value="1"/>
</dbReference>
<dbReference type="AlphaFoldDB" id="A0A934R1A8"/>
<proteinExistence type="predicted"/>
<dbReference type="InterPro" id="IPR025883">
    <property type="entry name" value="Cadherin-like_domain"/>
</dbReference>
<gene>
    <name evidence="2" type="ORF">JIN84_02750</name>
</gene>
<dbReference type="Proteomes" id="UP000600139">
    <property type="component" value="Unassembled WGS sequence"/>
</dbReference>
<keyword evidence="3" id="KW-1185">Reference proteome</keyword>
<dbReference type="Pfam" id="PF12733">
    <property type="entry name" value="Cadherin-like"/>
    <property type="match status" value="1"/>
</dbReference>
<evidence type="ECO:0000259" key="1">
    <source>
        <dbReference type="Pfam" id="PF12733"/>
    </source>
</evidence>
<evidence type="ECO:0000313" key="2">
    <source>
        <dbReference type="EMBL" id="MBK1814516.1"/>
    </source>
</evidence>
<dbReference type="EMBL" id="JAENIK010000004">
    <property type="protein sequence ID" value="MBK1814516.1"/>
    <property type="molecule type" value="Genomic_DNA"/>
</dbReference>
<name>A0A934R1A8_9BACT</name>
<comment type="caution">
    <text evidence="2">The sequence shown here is derived from an EMBL/GenBank/DDBJ whole genome shotgun (WGS) entry which is preliminary data.</text>
</comment>
<accession>A0A934R1A8</accession>
<organism evidence="2 3">
    <name type="scientific">Luteolibacter yonseiensis</name>
    <dbReference type="NCBI Taxonomy" id="1144680"/>
    <lineage>
        <taxon>Bacteria</taxon>
        <taxon>Pseudomonadati</taxon>
        <taxon>Verrucomicrobiota</taxon>
        <taxon>Verrucomicrobiia</taxon>
        <taxon>Verrucomicrobiales</taxon>
        <taxon>Verrucomicrobiaceae</taxon>
        <taxon>Luteolibacter</taxon>
    </lineage>
</organism>
<dbReference type="SUPFAM" id="SSF63825">
    <property type="entry name" value="YWTD domain"/>
    <property type="match status" value="1"/>
</dbReference>
<reference evidence="2" key="1">
    <citation type="submission" date="2021-01" db="EMBL/GenBank/DDBJ databases">
        <title>Modified the classification status of verrucomicrobia.</title>
        <authorList>
            <person name="Feng X."/>
        </authorList>
    </citation>
    <scope>NUCLEOTIDE SEQUENCE</scope>
    <source>
        <strain evidence="2">JCM 18052</strain>
    </source>
</reference>
<dbReference type="RefSeq" id="WP_200349477.1">
    <property type="nucleotide sequence ID" value="NZ_BAABHZ010000010.1"/>
</dbReference>
<evidence type="ECO:0000313" key="3">
    <source>
        <dbReference type="Proteomes" id="UP000600139"/>
    </source>
</evidence>
<dbReference type="InterPro" id="IPR030916">
    <property type="entry name" value="ELWxxDGT_rpt"/>
</dbReference>